<dbReference type="Pfam" id="PF07228">
    <property type="entry name" value="SpoIIE"/>
    <property type="match status" value="1"/>
</dbReference>
<evidence type="ECO:0000313" key="4">
    <source>
        <dbReference type="Proteomes" id="UP000248889"/>
    </source>
</evidence>
<dbReference type="InterPro" id="IPR029016">
    <property type="entry name" value="GAF-like_dom_sf"/>
</dbReference>
<dbReference type="InterPro" id="IPR036890">
    <property type="entry name" value="HATPase_C_sf"/>
</dbReference>
<dbReference type="GO" id="GO:0016791">
    <property type="term" value="F:phosphatase activity"/>
    <property type="evidence" value="ECO:0007669"/>
    <property type="project" value="TreeGrafter"/>
</dbReference>
<evidence type="ECO:0000256" key="1">
    <source>
        <dbReference type="ARBA" id="ARBA00022801"/>
    </source>
</evidence>
<dbReference type="CDD" id="cd16936">
    <property type="entry name" value="HATPase_RsbW-like"/>
    <property type="match status" value="1"/>
</dbReference>
<dbReference type="RefSeq" id="WP_116513709.1">
    <property type="nucleotide sequence ID" value="NZ_QKYN01000143.1"/>
</dbReference>
<keyword evidence="1" id="KW-0378">Hydrolase</keyword>
<dbReference type="Pfam" id="PF13581">
    <property type="entry name" value="HATPase_c_2"/>
    <property type="match status" value="1"/>
</dbReference>
<evidence type="ECO:0000313" key="3">
    <source>
        <dbReference type="EMBL" id="RAG81708.1"/>
    </source>
</evidence>
<dbReference type="Pfam" id="PF01590">
    <property type="entry name" value="GAF"/>
    <property type="match status" value="1"/>
</dbReference>
<comment type="caution">
    <text evidence="3">The sequence shown here is derived from an EMBL/GenBank/DDBJ whole genome shotgun (WGS) entry which is preliminary data.</text>
</comment>
<dbReference type="Gene3D" id="3.30.450.40">
    <property type="match status" value="1"/>
</dbReference>
<dbReference type="AlphaFoldDB" id="A0A2X0J2T6"/>
<keyword evidence="4" id="KW-1185">Reference proteome</keyword>
<protein>
    <submittedName>
        <fullName evidence="3">PAS sensor protein</fullName>
    </submittedName>
</protein>
<dbReference type="SUPFAM" id="SSF55781">
    <property type="entry name" value="GAF domain-like"/>
    <property type="match status" value="1"/>
</dbReference>
<dbReference type="FunFam" id="3.30.565.10:FF:000028">
    <property type="entry name" value="PAS sensor protein"/>
    <property type="match status" value="1"/>
</dbReference>
<dbReference type="InterPro" id="IPR036457">
    <property type="entry name" value="PPM-type-like_dom_sf"/>
</dbReference>
<dbReference type="InterPro" id="IPR003594">
    <property type="entry name" value="HATPase_dom"/>
</dbReference>
<dbReference type="InterPro" id="IPR003018">
    <property type="entry name" value="GAF"/>
</dbReference>
<dbReference type="Gene3D" id="3.30.565.10">
    <property type="entry name" value="Histidine kinase-like ATPase, C-terminal domain"/>
    <property type="match status" value="1"/>
</dbReference>
<dbReference type="Gene3D" id="3.60.40.10">
    <property type="entry name" value="PPM-type phosphatase domain"/>
    <property type="match status" value="1"/>
</dbReference>
<dbReference type="PANTHER" id="PTHR43156:SF2">
    <property type="entry name" value="STAGE II SPORULATION PROTEIN E"/>
    <property type="match status" value="1"/>
</dbReference>
<organism evidence="3 4">
    <name type="scientific">Streptacidiphilus pinicola</name>
    <dbReference type="NCBI Taxonomy" id="2219663"/>
    <lineage>
        <taxon>Bacteria</taxon>
        <taxon>Bacillati</taxon>
        <taxon>Actinomycetota</taxon>
        <taxon>Actinomycetes</taxon>
        <taxon>Kitasatosporales</taxon>
        <taxon>Streptomycetaceae</taxon>
        <taxon>Streptacidiphilus</taxon>
    </lineage>
</organism>
<accession>A0A2X0J2T6</accession>
<feature type="domain" description="PPM-type phosphatase" evidence="2">
    <location>
        <begin position="88"/>
        <end position="344"/>
    </location>
</feature>
<evidence type="ECO:0000259" key="2">
    <source>
        <dbReference type="SMART" id="SM00331"/>
    </source>
</evidence>
<dbReference type="EMBL" id="QKYN01000143">
    <property type="protein sequence ID" value="RAG81708.1"/>
    <property type="molecule type" value="Genomic_DNA"/>
</dbReference>
<sequence>AARGVWARRHGLVSVLTVPVTARETTLGVVVLCRLGAAAPFSPDEQSIAEELVAHAAICLDNARRFTRERTTALTLQHSLLQQRPPRQAAVEVATRYVPASGQAGVGGDWYDVIPLSGTRVALVVGDVTGHGLHASVTMARLRTAVRTLADVDLPPDELLSHLDDLVISLNAEAGAWGSPRPEAGGGVEDSGFGGADPPLGAATLGTSLLDGQVFGDIGATCLYAVYDPIARRVALARAGHPVPAVRLPDGDVEFLDVPAGPPLGLGGLAFETVEVDLPAGSLLALFTDGLIESRHRDLDESLALLVSALTQAGSDLLAVSERVLGALTLHRPEDDVALLLARTRALGADQVANWEIAPDPACVADARRLAARQLARWGLDELVFVTELVVSELVTNAIRHGRPPIRLRLIRDSALTCEVSDSSSTAPHLRRARTMEEGGRGLMLVAQCATRWGTRHSSDGKTIWAEQALPTA</sequence>
<proteinExistence type="predicted"/>
<gene>
    <name evidence="3" type="ORF">DN069_31430</name>
</gene>
<reference evidence="3 4" key="1">
    <citation type="submission" date="2018-06" db="EMBL/GenBank/DDBJ databases">
        <title>Streptacidiphilus pinicola sp. nov., isolated from pine grove soil.</title>
        <authorList>
            <person name="Roh S.G."/>
            <person name="Park S."/>
            <person name="Kim M.-K."/>
            <person name="Yun B.-R."/>
            <person name="Park J."/>
            <person name="Kim M.J."/>
            <person name="Kim Y.S."/>
            <person name="Kim S.B."/>
        </authorList>
    </citation>
    <scope>NUCLEOTIDE SEQUENCE [LARGE SCALE GENOMIC DNA]</scope>
    <source>
        <strain evidence="3 4">MMS16-CNU450</strain>
    </source>
</reference>
<dbReference type="InterPro" id="IPR001932">
    <property type="entry name" value="PPM-type_phosphatase-like_dom"/>
</dbReference>
<name>A0A2X0J2T6_9ACTN</name>
<dbReference type="Proteomes" id="UP000248889">
    <property type="component" value="Unassembled WGS sequence"/>
</dbReference>
<dbReference type="InterPro" id="IPR052016">
    <property type="entry name" value="Bact_Sigma-Reg"/>
</dbReference>
<feature type="non-terminal residue" evidence="3">
    <location>
        <position position="1"/>
    </location>
</feature>
<dbReference type="SUPFAM" id="SSF55874">
    <property type="entry name" value="ATPase domain of HSP90 chaperone/DNA topoisomerase II/histidine kinase"/>
    <property type="match status" value="1"/>
</dbReference>
<dbReference type="SUPFAM" id="SSF81606">
    <property type="entry name" value="PP2C-like"/>
    <property type="match status" value="1"/>
</dbReference>
<dbReference type="SMART" id="SM00331">
    <property type="entry name" value="PP2C_SIG"/>
    <property type="match status" value="1"/>
</dbReference>
<dbReference type="PANTHER" id="PTHR43156">
    <property type="entry name" value="STAGE II SPORULATION PROTEIN E-RELATED"/>
    <property type="match status" value="1"/>
</dbReference>
<dbReference type="OrthoDB" id="118142at2"/>